<dbReference type="InterPro" id="IPR038672">
    <property type="entry name" value="CpcT/CpeT_sf"/>
</dbReference>
<evidence type="ECO:0000313" key="1">
    <source>
        <dbReference type="EMBL" id="QJE73451.1"/>
    </source>
</evidence>
<dbReference type="KEGG" id="acru:HHL28_10420"/>
<accession>A0A858R7S9</accession>
<dbReference type="AlphaFoldDB" id="A0A858R7S9"/>
<gene>
    <name evidence="1" type="ORF">HHL28_10420</name>
</gene>
<protein>
    <submittedName>
        <fullName evidence="1">Uncharacterized protein</fullName>
    </submittedName>
</protein>
<dbReference type="Pfam" id="PF06206">
    <property type="entry name" value="CpeT"/>
    <property type="match status" value="1"/>
</dbReference>
<proteinExistence type="predicted"/>
<name>A0A858R7S9_9PROT</name>
<dbReference type="EMBL" id="CP051775">
    <property type="protein sequence ID" value="QJE73451.1"/>
    <property type="molecule type" value="Genomic_DNA"/>
</dbReference>
<keyword evidence="2" id="KW-1185">Reference proteome</keyword>
<dbReference type="Gene3D" id="2.40.128.590">
    <property type="entry name" value="CpcT/CpeT domain"/>
    <property type="match status" value="1"/>
</dbReference>
<sequence>MRRGMMVALGAMVLAGGGVQAQDRPADLARLLAGSYDNPAQWEDGGRSRPGQGAGHLRMNARVVPLPDGALVDGTALYIQQIQDNFAPHVYRQAVLVLRQAGGSVLMEQLRLREPDRWLDADAATLATLGERDLLPAEPGCDLAWRRTGAAWVGEMAPGTCRVEATWLGTTLTRHERWTVDPSNLTHLDRTTKADGTVFEQTPTGTPYRLARLSGG</sequence>
<reference evidence="1" key="1">
    <citation type="submission" date="2020-04" db="EMBL/GenBank/DDBJ databases">
        <title>A desert anoxygenic phototrophic bacterium fixes CO2 using RubisCO under aerobic conditions.</title>
        <authorList>
            <person name="Tang K."/>
        </authorList>
    </citation>
    <scope>NUCLEOTIDE SEQUENCE [LARGE SCALE GENOMIC DNA]</scope>
    <source>
        <strain evidence="1">MIMtkB3</strain>
    </source>
</reference>
<evidence type="ECO:0000313" key="2">
    <source>
        <dbReference type="Proteomes" id="UP000501891"/>
    </source>
</evidence>
<dbReference type="InterPro" id="IPR010404">
    <property type="entry name" value="CpcT/CpeT"/>
</dbReference>
<organism evidence="1 2">
    <name type="scientific">Aerophototrophica crusticola</name>
    <dbReference type="NCBI Taxonomy" id="1709002"/>
    <lineage>
        <taxon>Bacteria</taxon>
        <taxon>Pseudomonadati</taxon>
        <taxon>Pseudomonadota</taxon>
        <taxon>Alphaproteobacteria</taxon>
        <taxon>Rhodospirillales</taxon>
        <taxon>Rhodospirillaceae</taxon>
        <taxon>Aerophototrophica</taxon>
    </lineage>
</organism>
<dbReference type="GO" id="GO:0016829">
    <property type="term" value="F:lyase activity"/>
    <property type="evidence" value="ECO:0007669"/>
    <property type="project" value="InterPro"/>
</dbReference>
<dbReference type="Proteomes" id="UP000501891">
    <property type="component" value="Chromosome"/>
</dbReference>
<dbReference type="CDD" id="cd16338">
    <property type="entry name" value="CpcT"/>
    <property type="match status" value="1"/>
</dbReference>